<dbReference type="GO" id="GO:0003676">
    <property type="term" value="F:nucleic acid binding"/>
    <property type="evidence" value="ECO:0007669"/>
    <property type="project" value="InterPro"/>
</dbReference>
<evidence type="ECO:0000313" key="4">
    <source>
        <dbReference type="EMBL" id="RVX20569.1"/>
    </source>
</evidence>
<dbReference type="GO" id="GO:0006353">
    <property type="term" value="P:DNA-templated transcription termination"/>
    <property type="evidence" value="ECO:0007669"/>
    <property type="project" value="UniProtKB-KW"/>
</dbReference>
<evidence type="ECO:0000256" key="1">
    <source>
        <dbReference type="ARBA" id="ARBA00007692"/>
    </source>
</evidence>
<keyword evidence="3" id="KW-0809">Transit peptide</keyword>
<reference evidence="4 5" key="1">
    <citation type="journal article" date="2018" name="PLoS Genet.">
        <title>Population sequencing reveals clonal diversity and ancestral inbreeding in the grapevine cultivar Chardonnay.</title>
        <authorList>
            <person name="Roach M.J."/>
            <person name="Johnson D.L."/>
            <person name="Bohlmann J."/>
            <person name="van Vuuren H.J."/>
            <person name="Jones S.J."/>
            <person name="Pretorius I.S."/>
            <person name="Schmidt S.A."/>
            <person name="Borneman A.R."/>
        </authorList>
    </citation>
    <scope>NUCLEOTIDE SEQUENCE [LARGE SCALE GENOMIC DNA]</scope>
    <source>
        <strain evidence="5">cv. Chardonnay</strain>
        <tissue evidence="4">Leaf</tissue>
    </source>
</reference>
<dbReference type="EMBL" id="QGNW01000006">
    <property type="protein sequence ID" value="RVX20569.1"/>
    <property type="molecule type" value="Genomic_DNA"/>
</dbReference>
<comment type="similarity">
    <text evidence="1">Belongs to the mTERF family.</text>
</comment>
<dbReference type="PANTHER" id="PTHR13068:SF133">
    <property type="entry name" value="MITOCHONDRIAL TRANSCRIPTION TERMINATION FACTOR FAMILY PROTEIN"/>
    <property type="match status" value="1"/>
</dbReference>
<name>A0A438KHA9_VITVI</name>
<accession>A0A438KHA9</accession>
<dbReference type="Proteomes" id="UP000288805">
    <property type="component" value="Unassembled WGS sequence"/>
</dbReference>
<gene>
    <name evidence="4" type="ORF">CK203_002827</name>
</gene>
<comment type="caution">
    <text evidence="4">The sequence shown here is derived from an EMBL/GenBank/DDBJ whole genome shotgun (WGS) entry which is preliminary data.</text>
</comment>
<keyword evidence="2" id="KW-0806">Transcription termination</keyword>
<dbReference type="InterPro" id="IPR003690">
    <property type="entry name" value="MTERF"/>
</dbReference>
<organism evidence="4 5">
    <name type="scientific">Vitis vinifera</name>
    <name type="common">Grape</name>
    <dbReference type="NCBI Taxonomy" id="29760"/>
    <lineage>
        <taxon>Eukaryota</taxon>
        <taxon>Viridiplantae</taxon>
        <taxon>Streptophyta</taxon>
        <taxon>Embryophyta</taxon>
        <taxon>Tracheophyta</taxon>
        <taxon>Spermatophyta</taxon>
        <taxon>Magnoliopsida</taxon>
        <taxon>eudicotyledons</taxon>
        <taxon>Gunneridae</taxon>
        <taxon>Pentapetalae</taxon>
        <taxon>rosids</taxon>
        <taxon>Vitales</taxon>
        <taxon>Vitaceae</taxon>
        <taxon>Viteae</taxon>
        <taxon>Vitis</taxon>
    </lineage>
</organism>
<proteinExistence type="inferred from homology"/>
<evidence type="ECO:0000313" key="5">
    <source>
        <dbReference type="Proteomes" id="UP000288805"/>
    </source>
</evidence>
<evidence type="ECO:0000256" key="2">
    <source>
        <dbReference type="ARBA" id="ARBA00022472"/>
    </source>
</evidence>
<keyword evidence="2" id="KW-0805">Transcription regulation</keyword>
<protein>
    <submittedName>
        <fullName evidence="4">Uncharacterized protein</fullName>
    </submittedName>
</protein>
<evidence type="ECO:0000256" key="3">
    <source>
        <dbReference type="ARBA" id="ARBA00022946"/>
    </source>
</evidence>
<keyword evidence="2" id="KW-0804">Transcription</keyword>
<sequence>MAVHFQFCLAASDLSIVCCLAIAFLLQIRADRASELYDLQNCVLPHELMWVVQKVLYLRHGRYSLKPQKEQTPSSRSLEIMDAPIPISPKFVPKQGKFSTNVKKVIEMGFDPLRVTFLKAVRLICGMGESMWEHKMEVYRRWGFTDDEIMLMIRLDPLSIGRYPTVFLRSLEKKIIPWCSVVKWSQVPVGGYRGIALGDSKHLDGKNRSNSRTSVHPVLLVQLVLKWKLLQNLGSFLTVLPKQNVQYATCWAFY</sequence>
<dbReference type="PANTHER" id="PTHR13068">
    <property type="entry name" value="CGI-12 PROTEIN-RELATED"/>
    <property type="match status" value="1"/>
</dbReference>
<dbReference type="Gene3D" id="1.25.70.10">
    <property type="entry name" value="Transcription termination factor 3, mitochondrial"/>
    <property type="match status" value="1"/>
</dbReference>
<dbReference type="InterPro" id="IPR038538">
    <property type="entry name" value="MTERF_sf"/>
</dbReference>
<dbReference type="AlphaFoldDB" id="A0A438KHA9"/>